<evidence type="ECO:0000313" key="1">
    <source>
        <dbReference type="EMBL" id="MDL5042761.1"/>
    </source>
</evidence>
<dbReference type="RefSeq" id="WP_285955392.1">
    <property type="nucleotide sequence ID" value="NZ_JASUZV010000001.1"/>
</dbReference>
<gene>
    <name evidence="1" type="ORF">QRD39_01385</name>
</gene>
<evidence type="ECO:0008006" key="3">
    <source>
        <dbReference type="Google" id="ProtNLM"/>
    </source>
</evidence>
<comment type="caution">
    <text evidence="1">The sequence shown here is derived from an EMBL/GenBank/DDBJ whole genome shotgun (WGS) entry which is preliminary data.</text>
</comment>
<organism evidence="1 2">
    <name type="scientific">Streptococcus raffinosi</name>
    <dbReference type="NCBI Taxonomy" id="3053355"/>
    <lineage>
        <taxon>Bacteria</taxon>
        <taxon>Bacillati</taxon>
        <taxon>Bacillota</taxon>
        <taxon>Bacilli</taxon>
        <taxon>Lactobacillales</taxon>
        <taxon>Streptococcaceae</taxon>
        <taxon>Streptococcus</taxon>
    </lineage>
</organism>
<keyword evidence="2" id="KW-1185">Reference proteome</keyword>
<sequence length="337" mass="38513">MSKRLISNRPSDLKPLKQLFWENAEKARMGDYWKDKKSYRELSEATGIPSGSLRMLFMNKPKGNIPKIVTITNGLAKVTKKNITLGMLLSQDNQHEVFEFPRKPDQVTQNLWNNIRKKLHITEAMDAEEVRERMTHFVVSSGMAQTNYNLIKQKGTVSLDTLEKFSKTLRVEPYELLATIRRKENVDKIALPIHRENNSESHIDIGKLNTFIKLQPYSPNGPEAASVDLSPQNLYRYYSKGSAGDMSIKTAYKFKRLVDIYEAENGSLDSSSRVLDAKKLEKLLYSGMTTGYAISKTGLMNATNGNLYIKGKRPIESMKLDRAFGLYKHLKRLKKNQ</sequence>
<accession>A0ABT7LQ38</accession>
<evidence type="ECO:0000313" key="2">
    <source>
        <dbReference type="Proteomes" id="UP001529255"/>
    </source>
</evidence>
<dbReference type="Proteomes" id="UP001529255">
    <property type="component" value="Unassembled WGS sequence"/>
</dbReference>
<dbReference type="EMBL" id="JASUZV010000001">
    <property type="protein sequence ID" value="MDL5042761.1"/>
    <property type="molecule type" value="Genomic_DNA"/>
</dbReference>
<protein>
    <recommendedName>
        <fullName evidence="3">HTH cro/C1-type domain-containing protein</fullName>
    </recommendedName>
</protein>
<name>A0ABT7LQ38_9STRE</name>
<proteinExistence type="predicted"/>
<reference evidence="1 2" key="1">
    <citation type="submission" date="2023-06" db="EMBL/GenBank/DDBJ databases">
        <title>A potential novel species of Streptococcus isolated from human milk sample.</title>
        <authorList>
            <person name="Nguyen H.V."/>
            <person name="Trinh A.T.V."/>
            <person name="Hoang A.T.L."/>
            <person name="Bui L.N.H."/>
            <person name="Tran Q.T.L."/>
            <person name="Trinh T."/>
        </authorList>
    </citation>
    <scope>NUCLEOTIDE SEQUENCE [LARGE SCALE GENOMIC DNA]</scope>
    <source>
        <strain evidence="1 2">VTCC 12812</strain>
    </source>
</reference>